<protein>
    <submittedName>
        <fullName evidence="1">Uncharacterized protein</fullName>
    </submittedName>
</protein>
<evidence type="ECO:0000313" key="1">
    <source>
        <dbReference type="EMBL" id="XCN74236.1"/>
    </source>
</evidence>
<sequence length="71" mass="8002">MIYVFVVLSLALLSGVTVFFFVSLKSIEVPANVRLVIDAWNMVQGDSAEAEDEIVLPARGRGKIRFMWWSL</sequence>
<dbReference type="EMBL" id="CP159373">
    <property type="protein sequence ID" value="XCN74236.1"/>
    <property type="molecule type" value="Genomic_DNA"/>
</dbReference>
<proteinExistence type="predicted"/>
<name>A0AAU8LZJ5_9BACT</name>
<dbReference type="KEGG" id="eaj:Q3M24_05665"/>
<reference evidence="1" key="2">
    <citation type="submission" date="2024-06" db="EMBL/GenBank/DDBJ databases">
        <authorList>
            <person name="Plum-Jensen L.E."/>
            <person name="Schramm A."/>
            <person name="Marshall I.P.G."/>
        </authorList>
    </citation>
    <scope>NUCLEOTIDE SEQUENCE</scope>
    <source>
        <strain evidence="1">Rat1</strain>
    </source>
</reference>
<organism evidence="1">
    <name type="scientific">Candidatus Electrothrix aestuarii</name>
    <dbReference type="NCBI Taxonomy" id="3062594"/>
    <lineage>
        <taxon>Bacteria</taxon>
        <taxon>Pseudomonadati</taxon>
        <taxon>Thermodesulfobacteriota</taxon>
        <taxon>Desulfobulbia</taxon>
        <taxon>Desulfobulbales</taxon>
        <taxon>Desulfobulbaceae</taxon>
        <taxon>Candidatus Electrothrix</taxon>
    </lineage>
</organism>
<dbReference type="AlphaFoldDB" id="A0AAU8LZJ5"/>
<gene>
    <name evidence="1" type="ORF">Q3M24_05665</name>
</gene>
<accession>A0AAU8LZJ5</accession>
<reference evidence="1" key="1">
    <citation type="journal article" date="2024" name="Syst. Appl. Microbiol.">
        <title>First single-strain enrichments of Electrothrix cable bacteria, description of E. aestuarii sp. nov. and E. rattekaaiensis sp. nov., and proposal of a cable bacteria taxonomy following the rules of the SeqCode.</title>
        <authorList>
            <person name="Plum-Jensen L.E."/>
            <person name="Schramm A."/>
            <person name="Marshall I.P.G."/>
        </authorList>
    </citation>
    <scope>NUCLEOTIDE SEQUENCE</scope>
    <source>
        <strain evidence="1">Rat1</strain>
    </source>
</reference>